<keyword evidence="7" id="KW-1185">Reference proteome</keyword>
<evidence type="ECO:0000259" key="5">
    <source>
        <dbReference type="SMART" id="SM01006"/>
    </source>
</evidence>
<evidence type="ECO:0000256" key="4">
    <source>
        <dbReference type="ARBA" id="ARBA00031122"/>
    </source>
</evidence>
<comment type="pathway">
    <text evidence="2">Siderophore biosynthesis; mycobactin biosynthesis.</text>
</comment>
<dbReference type="PANTHER" id="PTHR31438:SF1">
    <property type="entry name" value="LYSINE N-ACYLTRANSFERASE C17G9.06C-RELATED"/>
    <property type="match status" value="1"/>
</dbReference>
<dbReference type="SMART" id="SM01006">
    <property type="entry name" value="AlcB"/>
    <property type="match status" value="1"/>
</dbReference>
<dbReference type="InterPro" id="IPR019432">
    <property type="entry name" value="Acyltransferase_MbtK/IucB-like"/>
</dbReference>
<dbReference type="SUPFAM" id="SSF55729">
    <property type="entry name" value="Acyl-CoA N-acyltransferases (Nat)"/>
    <property type="match status" value="1"/>
</dbReference>
<evidence type="ECO:0000256" key="1">
    <source>
        <dbReference type="ARBA" id="ARBA00003818"/>
    </source>
</evidence>
<proteinExistence type="predicted"/>
<dbReference type="EMBL" id="BAAANK010000002">
    <property type="protein sequence ID" value="GAA1826308.1"/>
    <property type="molecule type" value="Genomic_DNA"/>
</dbReference>
<name>A0ABN2MHU7_9MICO</name>
<dbReference type="RefSeq" id="WP_157428008.1">
    <property type="nucleotide sequence ID" value="NZ_BAAANK010000002.1"/>
</dbReference>
<dbReference type="Gene3D" id="3.40.630.30">
    <property type="match status" value="1"/>
</dbReference>
<sequence length="206" mass="22583">MTAASDAPSRPASDRLATGRPGELVHTALDPALGTIEVFVLDPDADLDVIHGWVTRPRARFWGLGELSRQELRELYAYVDSLDTHHAFLVVRDGTPVVLLQTYEPEHDPVGDCYDVQPGDVGLHLFIGDRGAPVAGFTTRIARVLGDFLFASPGAERLVIEPDVQNDGAVDRMRLMGFTPGPVIELPTKQGQLAFMSRERWTALRA</sequence>
<gene>
    <name evidence="6" type="ORF">GCM10009750_07120</name>
</gene>
<dbReference type="InterPro" id="IPR016181">
    <property type="entry name" value="Acyl_CoA_acyltransferase"/>
</dbReference>
<reference evidence="6 7" key="1">
    <citation type="journal article" date="2019" name="Int. J. Syst. Evol. Microbiol.">
        <title>The Global Catalogue of Microorganisms (GCM) 10K type strain sequencing project: providing services to taxonomists for standard genome sequencing and annotation.</title>
        <authorList>
            <consortium name="The Broad Institute Genomics Platform"/>
            <consortium name="The Broad Institute Genome Sequencing Center for Infectious Disease"/>
            <person name="Wu L."/>
            <person name="Ma J."/>
        </authorList>
    </citation>
    <scope>NUCLEOTIDE SEQUENCE [LARGE SCALE GENOMIC DNA]</scope>
    <source>
        <strain evidence="6 7">JCM 14323</strain>
    </source>
</reference>
<evidence type="ECO:0000256" key="2">
    <source>
        <dbReference type="ARBA" id="ARBA00005102"/>
    </source>
</evidence>
<evidence type="ECO:0000313" key="6">
    <source>
        <dbReference type="EMBL" id="GAA1826308.1"/>
    </source>
</evidence>
<evidence type="ECO:0000313" key="7">
    <source>
        <dbReference type="Proteomes" id="UP001501746"/>
    </source>
</evidence>
<accession>A0ABN2MHU7</accession>
<organism evidence="6 7">
    <name type="scientific">Agromyces salentinus</name>
    <dbReference type="NCBI Taxonomy" id="269421"/>
    <lineage>
        <taxon>Bacteria</taxon>
        <taxon>Bacillati</taxon>
        <taxon>Actinomycetota</taxon>
        <taxon>Actinomycetes</taxon>
        <taxon>Micrococcales</taxon>
        <taxon>Microbacteriaceae</taxon>
        <taxon>Agromyces</taxon>
    </lineage>
</organism>
<dbReference type="Proteomes" id="UP001501746">
    <property type="component" value="Unassembled WGS sequence"/>
</dbReference>
<comment type="function">
    <text evidence="1">Acyltransferase required for the direct transfer of medium- to long-chain fatty acyl moieties from a carrier protein (MbtL) on to the epsilon-amino group of lysine residue in the mycobactin core.</text>
</comment>
<evidence type="ECO:0000256" key="3">
    <source>
        <dbReference type="ARBA" id="ARBA00020586"/>
    </source>
</evidence>
<dbReference type="Pfam" id="PF13523">
    <property type="entry name" value="Acetyltransf_8"/>
    <property type="match status" value="1"/>
</dbReference>
<feature type="domain" description="Acyltransferase MbtK/IucB-like conserved" evidence="5">
    <location>
        <begin position="39"/>
        <end position="87"/>
    </location>
</feature>
<dbReference type="PANTHER" id="PTHR31438">
    <property type="entry name" value="LYSINE N-ACYLTRANSFERASE C17G9.06C-RELATED"/>
    <property type="match status" value="1"/>
</dbReference>
<comment type="caution">
    <text evidence="6">The sequence shown here is derived from an EMBL/GenBank/DDBJ whole genome shotgun (WGS) entry which is preliminary data.</text>
</comment>
<protein>
    <recommendedName>
        <fullName evidence="3">Lysine N-acyltransferase MbtK</fullName>
    </recommendedName>
    <alternativeName>
        <fullName evidence="4">Mycobactin synthase protein K</fullName>
    </alternativeName>
</protein>